<protein>
    <recommendedName>
        <fullName evidence="4">Heterokaryon incompatibility domain-containing protein</fullName>
    </recommendedName>
</protein>
<dbReference type="PANTHER" id="PTHR39596">
    <property type="match status" value="1"/>
</dbReference>
<name>A0A8E2JHF5_9PEZI</name>
<evidence type="ECO:0000313" key="2">
    <source>
        <dbReference type="EMBL" id="OCK82457.1"/>
    </source>
</evidence>
<feature type="region of interest" description="Disordered" evidence="1">
    <location>
        <begin position="519"/>
        <end position="549"/>
    </location>
</feature>
<sequence length="903" mass="98139">MEHLPLKPGGNCPITIPYLPTAPQYDNGLFLEYPARMGWDFSLWRTFDTFSGGSGASLDVGSWLTYNRMNIDELPPFLQTWLFFGLLSSVLNADIPLEDFVRRDIYSSGCWITTKELGRYLEEWGGRVNGSARTLGGGFDRNSYLDAVAEILCCADAVARNVARVVVYGGIPEPWQEQLEGVQFCASLLIRALAGAVEKVLGRHVDVGGLGRRGRMPLLERRMEESGWCPFVGAVVGREFAVDVRVYVYMLGTDRVRLDHSRCGVRFCGASNVGEGYRQRHVRDGCGCEIVRAPVDEVVEVLKRGGIPLMTVSYADGKPVLNVVEKDDETPYITISHVWTDGLGDPFANTILACQLTGISKSLENIASNNPQLQLRPQQSLPFYLDTLCNPAPPSPPHDSSSLRTGTLSLRQTHTLHTSSHGTLILDPDCALLSPSSPFHEVICRLALSTWNTRLWTYLESALAPRLFVRGTDGCVFDIEDLIARFRNGEFEDGVASEMYREAYVTYRVCIPRPASLPKLDLNPPNSPGSSGGALSPRHQNPDRDSTSDIPLQHTLRALAARTTTHPASDELFVLAALLNLPLGDGGGEEGGAGHLQMPTLLSSLWFIPLNALFSHGPRLQVPGFRWAPASILAMQGGGVGEVVPELVPGTLEASVGESLRAGARSRSESGAETGAGKEQMAGLGNEKKQRVGAGGETETENEGNEREGEGMVHRPLAYLHKEGKGLAVWVAGIWIKGDVGRGRDAFLVDVGAGEVLRVGILRGATRPTPDTDIITGTPHGTAIAAGDRTSTASSLIHSATTEPRPRPKSFSFSKPVYVILLASLFHDSHPSYTTSQMGVLAEVVGKTRDPSLTSRRFSFRQVALLAYREAVNVERTSRTGDFSGAVKWTKGEMVGPKWWVVD</sequence>
<evidence type="ECO:0000313" key="3">
    <source>
        <dbReference type="Proteomes" id="UP000250266"/>
    </source>
</evidence>
<dbReference type="OrthoDB" id="2426273at2759"/>
<organism evidence="2 3">
    <name type="scientific">Lepidopterella palustris CBS 459.81</name>
    <dbReference type="NCBI Taxonomy" id="1314670"/>
    <lineage>
        <taxon>Eukaryota</taxon>
        <taxon>Fungi</taxon>
        <taxon>Dikarya</taxon>
        <taxon>Ascomycota</taxon>
        <taxon>Pezizomycotina</taxon>
        <taxon>Dothideomycetes</taxon>
        <taxon>Pleosporomycetidae</taxon>
        <taxon>Mytilinidiales</taxon>
        <taxon>Argynnaceae</taxon>
        <taxon>Lepidopterella</taxon>
    </lineage>
</organism>
<dbReference type="EMBL" id="KV744887">
    <property type="protein sequence ID" value="OCK82457.1"/>
    <property type="molecule type" value="Genomic_DNA"/>
</dbReference>
<keyword evidence="3" id="KW-1185">Reference proteome</keyword>
<dbReference type="Proteomes" id="UP000250266">
    <property type="component" value="Unassembled WGS sequence"/>
</dbReference>
<gene>
    <name evidence="2" type="ORF">K432DRAFT_221247</name>
</gene>
<evidence type="ECO:0000256" key="1">
    <source>
        <dbReference type="SAM" id="MobiDB-lite"/>
    </source>
</evidence>
<dbReference type="AlphaFoldDB" id="A0A8E2JHF5"/>
<dbReference type="PANTHER" id="PTHR39596:SF2">
    <property type="entry name" value="HET DOMAIN PROTEIN (AFU_ORTHOLOGUE AFUA_1G17550)-RELATED"/>
    <property type="match status" value="1"/>
</dbReference>
<accession>A0A8E2JHF5</accession>
<proteinExistence type="predicted"/>
<reference evidence="2 3" key="1">
    <citation type="journal article" date="2016" name="Nat. Commun.">
        <title>Ectomycorrhizal ecology is imprinted in the genome of the dominant symbiotic fungus Cenococcum geophilum.</title>
        <authorList>
            <consortium name="DOE Joint Genome Institute"/>
            <person name="Peter M."/>
            <person name="Kohler A."/>
            <person name="Ohm R.A."/>
            <person name="Kuo A."/>
            <person name="Krutzmann J."/>
            <person name="Morin E."/>
            <person name="Arend M."/>
            <person name="Barry K.W."/>
            <person name="Binder M."/>
            <person name="Choi C."/>
            <person name="Clum A."/>
            <person name="Copeland A."/>
            <person name="Grisel N."/>
            <person name="Haridas S."/>
            <person name="Kipfer T."/>
            <person name="LaButti K."/>
            <person name="Lindquist E."/>
            <person name="Lipzen A."/>
            <person name="Maire R."/>
            <person name="Meier B."/>
            <person name="Mihaltcheva S."/>
            <person name="Molinier V."/>
            <person name="Murat C."/>
            <person name="Poggeler S."/>
            <person name="Quandt C.A."/>
            <person name="Sperisen C."/>
            <person name="Tritt A."/>
            <person name="Tisserant E."/>
            <person name="Crous P.W."/>
            <person name="Henrissat B."/>
            <person name="Nehls U."/>
            <person name="Egli S."/>
            <person name="Spatafora J.W."/>
            <person name="Grigoriev I.V."/>
            <person name="Martin F.M."/>
        </authorList>
    </citation>
    <scope>NUCLEOTIDE SEQUENCE [LARGE SCALE GENOMIC DNA]</scope>
    <source>
        <strain evidence="2 3">CBS 459.81</strain>
    </source>
</reference>
<feature type="region of interest" description="Disordered" evidence="1">
    <location>
        <begin position="658"/>
        <end position="710"/>
    </location>
</feature>
<evidence type="ECO:0008006" key="4">
    <source>
        <dbReference type="Google" id="ProtNLM"/>
    </source>
</evidence>